<dbReference type="PANTHER" id="PTHR43567">
    <property type="entry name" value="FLAVOREDOXIN-RELATED-RELATED"/>
    <property type="match status" value="1"/>
</dbReference>
<dbReference type="InterPro" id="IPR052174">
    <property type="entry name" value="Flavoredoxin"/>
</dbReference>
<dbReference type="InterPro" id="IPR012349">
    <property type="entry name" value="Split_barrel_FMN-bd"/>
</dbReference>
<keyword evidence="2" id="KW-0285">Flavoprotein</keyword>
<comment type="caution">
    <text evidence="5">The sequence shown here is derived from an EMBL/GenBank/DDBJ whole genome shotgun (WGS) entry which is preliminary data.</text>
</comment>
<protein>
    <submittedName>
        <fullName evidence="5">Flavoredoxin</fullName>
    </submittedName>
</protein>
<dbReference type="GO" id="GO:0016646">
    <property type="term" value="F:oxidoreductase activity, acting on the CH-NH group of donors, NAD or NADP as acceptor"/>
    <property type="evidence" value="ECO:0007669"/>
    <property type="project" value="UniProtKB-ARBA"/>
</dbReference>
<dbReference type="GO" id="GO:0010181">
    <property type="term" value="F:FMN binding"/>
    <property type="evidence" value="ECO:0007669"/>
    <property type="project" value="InterPro"/>
</dbReference>
<dbReference type="PANTHER" id="PTHR43567:SF1">
    <property type="entry name" value="FLAVOREDOXIN"/>
    <property type="match status" value="1"/>
</dbReference>
<reference evidence="5 6" key="1">
    <citation type="submission" date="2010-11" db="EMBL/GenBank/DDBJ databases">
        <authorList>
            <person name="Durkin A.S."/>
            <person name="Madupu R."/>
            <person name="Torralba M."/>
            <person name="Gillis M."/>
            <person name="Methe B."/>
            <person name="Sutton G."/>
            <person name="Nelson K.E."/>
        </authorList>
    </citation>
    <scope>NUCLEOTIDE SEQUENCE [LARGE SCALE GENOMIC DNA]</scope>
    <source>
        <strain evidence="5 6">UPII 345-E</strain>
    </source>
</reference>
<evidence type="ECO:0000313" key="6">
    <source>
        <dbReference type="Proteomes" id="UP000004594"/>
    </source>
</evidence>
<dbReference type="EMBL" id="AENT01000024">
    <property type="protein sequence ID" value="EFR42555.1"/>
    <property type="molecule type" value="Genomic_DNA"/>
</dbReference>
<dbReference type="Proteomes" id="UP000004594">
    <property type="component" value="Unassembled WGS sequence"/>
</dbReference>
<dbReference type="OrthoDB" id="9806228at2"/>
<dbReference type="eggNOG" id="COG1853">
    <property type="taxonomic scope" value="Bacteria"/>
</dbReference>
<dbReference type="Gene3D" id="2.30.110.10">
    <property type="entry name" value="Electron Transport, Fmn-binding Protein, Chain A"/>
    <property type="match status" value="1"/>
</dbReference>
<evidence type="ECO:0000256" key="1">
    <source>
        <dbReference type="ARBA" id="ARBA00001917"/>
    </source>
</evidence>
<dbReference type="SUPFAM" id="SSF50475">
    <property type="entry name" value="FMN-binding split barrel"/>
    <property type="match status" value="1"/>
</dbReference>
<organism evidence="5 6">
    <name type="scientific">Dialister micraerophilus UPII 345-E</name>
    <dbReference type="NCBI Taxonomy" id="910314"/>
    <lineage>
        <taxon>Bacteria</taxon>
        <taxon>Bacillati</taxon>
        <taxon>Bacillota</taxon>
        <taxon>Negativicutes</taxon>
        <taxon>Veillonellales</taxon>
        <taxon>Veillonellaceae</taxon>
        <taxon>Dialister</taxon>
    </lineage>
</organism>
<proteinExistence type="inferred from homology"/>
<evidence type="ECO:0000256" key="3">
    <source>
        <dbReference type="ARBA" id="ARBA00038054"/>
    </source>
</evidence>
<comment type="similarity">
    <text evidence="3">Belongs to the flavoredoxin family.</text>
</comment>
<accession>E4L9S8</accession>
<evidence type="ECO:0000256" key="2">
    <source>
        <dbReference type="ARBA" id="ARBA00022630"/>
    </source>
</evidence>
<dbReference type="RefSeq" id="WP_007554834.1">
    <property type="nucleotide sequence ID" value="NZ_AENT01000024.1"/>
</dbReference>
<comment type="cofactor">
    <cofactor evidence="1">
        <name>FMN</name>
        <dbReference type="ChEBI" id="CHEBI:58210"/>
    </cofactor>
</comment>
<dbReference type="Pfam" id="PF01613">
    <property type="entry name" value="Flavin_Reduct"/>
    <property type="match status" value="1"/>
</dbReference>
<dbReference type="AlphaFoldDB" id="E4L9S8"/>
<dbReference type="InterPro" id="IPR002563">
    <property type="entry name" value="Flavin_Rdtase-like_dom"/>
</dbReference>
<gene>
    <name evidence="5" type="primary">flr</name>
    <name evidence="5" type="ORF">HMPREF9220_0509</name>
</gene>
<sequence>MRKNFEPKTWLVPQPVMVISTFDKDNVPNAMVAAWGGIYDTNQIGFMLSHTHKTTSNLMLNNAFTLGIANASSIDRIDFLGMVSGNDVPDKVARAGFTVSKSDFVHAPIINELPFVLECKVAKCEKVGEDFYFVSDIVNISVDENILNDKGNICFKKLDPVIFDAVHSAYRRLGSKVANSFEVGEKYKNL</sequence>
<evidence type="ECO:0000313" key="5">
    <source>
        <dbReference type="EMBL" id="EFR42555.1"/>
    </source>
</evidence>
<feature type="domain" description="Flavin reductase like" evidence="4">
    <location>
        <begin position="12"/>
        <end position="147"/>
    </location>
</feature>
<evidence type="ECO:0000259" key="4">
    <source>
        <dbReference type="Pfam" id="PF01613"/>
    </source>
</evidence>
<name>E4L9S8_9FIRM</name>